<evidence type="ECO:0000256" key="3">
    <source>
        <dbReference type="ARBA" id="ARBA00023285"/>
    </source>
</evidence>
<dbReference type="InterPro" id="IPR002933">
    <property type="entry name" value="Peptidase_M20"/>
</dbReference>
<keyword evidence="6" id="KW-1185">Reference proteome</keyword>
<dbReference type="InterPro" id="IPR010169">
    <property type="entry name" value="AcOrn-deacetyl"/>
</dbReference>
<reference evidence="6" key="1">
    <citation type="submission" date="2016-10" db="EMBL/GenBank/DDBJ databases">
        <authorList>
            <person name="Varghese N."/>
            <person name="Submissions S."/>
        </authorList>
    </citation>
    <scope>NUCLEOTIDE SEQUENCE [LARGE SCALE GENOMIC DNA]</scope>
    <source>
        <strain evidence="6">LMG 26416</strain>
    </source>
</reference>
<dbReference type="PANTHER" id="PTHR43808:SF31">
    <property type="entry name" value="N-ACETYL-L-CITRULLINE DEACETYLASE"/>
    <property type="match status" value="1"/>
</dbReference>
<proteinExistence type="predicted"/>
<evidence type="ECO:0000256" key="1">
    <source>
        <dbReference type="ARBA" id="ARBA00022723"/>
    </source>
</evidence>
<dbReference type="GO" id="GO:0046872">
    <property type="term" value="F:metal ion binding"/>
    <property type="evidence" value="ECO:0007669"/>
    <property type="project" value="UniProtKB-KW"/>
</dbReference>
<name>A0A1H7QIU4_9BURK</name>
<gene>
    <name evidence="5" type="ORF">SAMN05192542_108143</name>
</gene>
<sequence length="396" mass="42870">MTHPLLPSTLDLLEHLIRFDTRSSESNLPLMAFVQDYLNSCGVASTLVYDDARTKASLFATIGPTDRPGLCLSGHTDVVPTAGQPWTMPPFELTRAADRVYGRGVADMKGFIAAVCAVVPRFVQACTDTPIHLAFSYDEEIGCVGVRPLLARLAQAPVKPAGCIIGEPTGMRVAVAHKGKLAYRCCVRGLAGHSALTHLGVNAADFAAELVTFLRRTARDLRQHGQHDERFDPPYTTVHTGRIHGGIALNVIPDHAEVEFEIRNLPDESPAALLDSARTYAANELIAEMRATYQDSDIEWQQLVAYPGLADESDAAWLKRLACEAVGNDQVRTLSFGTEGGLFQAIGIPTVVCGPGGIEQAHKADEYVTYEQLSKCLTFMDTLVDRLGEPGWTPGA</sequence>
<dbReference type="Gene3D" id="3.30.70.360">
    <property type="match status" value="1"/>
</dbReference>
<dbReference type="InterPro" id="IPR036264">
    <property type="entry name" value="Bact_exopeptidase_dim_dom"/>
</dbReference>
<keyword evidence="2" id="KW-0378">Hydrolase</keyword>
<dbReference type="SUPFAM" id="SSF53187">
    <property type="entry name" value="Zn-dependent exopeptidases"/>
    <property type="match status" value="1"/>
</dbReference>
<dbReference type="OrthoDB" id="3665926at2"/>
<dbReference type="Pfam" id="PF01546">
    <property type="entry name" value="Peptidase_M20"/>
    <property type="match status" value="1"/>
</dbReference>
<dbReference type="GO" id="GO:0006526">
    <property type="term" value="P:L-arginine biosynthetic process"/>
    <property type="evidence" value="ECO:0007669"/>
    <property type="project" value="InterPro"/>
</dbReference>
<dbReference type="GO" id="GO:0008777">
    <property type="term" value="F:acetylornithine deacetylase activity"/>
    <property type="evidence" value="ECO:0007669"/>
    <property type="project" value="TreeGrafter"/>
</dbReference>
<dbReference type="AlphaFoldDB" id="A0A1H7QIU4"/>
<evidence type="ECO:0000259" key="4">
    <source>
        <dbReference type="Pfam" id="PF07687"/>
    </source>
</evidence>
<dbReference type="CDD" id="cd03894">
    <property type="entry name" value="M20_ArgE"/>
    <property type="match status" value="1"/>
</dbReference>
<dbReference type="NCBIfam" id="NF005710">
    <property type="entry name" value="PRK07522.1"/>
    <property type="match status" value="1"/>
</dbReference>
<protein>
    <submittedName>
        <fullName evidence="5">Acetylornithine deacetylase</fullName>
    </submittedName>
</protein>
<evidence type="ECO:0000313" key="6">
    <source>
        <dbReference type="Proteomes" id="UP000199120"/>
    </source>
</evidence>
<dbReference type="Proteomes" id="UP000199120">
    <property type="component" value="Unassembled WGS sequence"/>
</dbReference>
<dbReference type="InterPro" id="IPR011650">
    <property type="entry name" value="Peptidase_M20_dimer"/>
</dbReference>
<dbReference type="Gene3D" id="3.40.630.10">
    <property type="entry name" value="Zn peptidases"/>
    <property type="match status" value="1"/>
</dbReference>
<evidence type="ECO:0000313" key="5">
    <source>
        <dbReference type="EMBL" id="SEL48040.1"/>
    </source>
</evidence>
<keyword evidence="3" id="KW-0170">Cobalt</keyword>
<dbReference type="NCBIfam" id="TIGR01892">
    <property type="entry name" value="AcOrn-deacetyl"/>
    <property type="match status" value="1"/>
</dbReference>
<feature type="domain" description="Peptidase M20 dimerisation" evidence="4">
    <location>
        <begin position="175"/>
        <end position="285"/>
    </location>
</feature>
<dbReference type="Pfam" id="PF07687">
    <property type="entry name" value="M20_dimer"/>
    <property type="match status" value="1"/>
</dbReference>
<dbReference type="InterPro" id="IPR050072">
    <property type="entry name" value="Peptidase_M20A"/>
</dbReference>
<organism evidence="5 6">
    <name type="scientific">Paraburkholderia caballeronis</name>
    <dbReference type="NCBI Taxonomy" id="416943"/>
    <lineage>
        <taxon>Bacteria</taxon>
        <taxon>Pseudomonadati</taxon>
        <taxon>Pseudomonadota</taxon>
        <taxon>Betaproteobacteria</taxon>
        <taxon>Burkholderiales</taxon>
        <taxon>Burkholderiaceae</taxon>
        <taxon>Paraburkholderia</taxon>
    </lineage>
</organism>
<dbReference type="SUPFAM" id="SSF55031">
    <property type="entry name" value="Bacterial exopeptidase dimerisation domain"/>
    <property type="match status" value="1"/>
</dbReference>
<dbReference type="EMBL" id="FOAJ01000008">
    <property type="protein sequence ID" value="SEL48040.1"/>
    <property type="molecule type" value="Genomic_DNA"/>
</dbReference>
<evidence type="ECO:0000256" key="2">
    <source>
        <dbReference type="ARBA" id="ARBA00022801"/>
    </source>
</evidence>
<accession>A0A1H7QIU4</accession>
<dbReference type="PANTHER" id="PTHR43808">
    <property type="entry name" value="ACETYLORNITHINE DEACETYLASE"/>
    <property type="match status" value="1"/>
</dbReference>
<dbReference type="STRING" id="416943.SAMN05445871_4551"/>
<keyword evidence="1" id="KW-0479">Metal-binding</keyword>